<dbReference type="Gene3D" id="3.40.50.300">
    <property type="entry name" value="P-loop containing nucleotide triphosphate hydrolases"/>
    <property type="match status" value="1"/>
</dbReference>
<dbReference type="Pfam" id="PF13191">
    <property type="entry name" value="AAA_16"/>
    <property type="match status" value="1"/>
</dbReference>
<protein>
    <recommendedName>
        <fullName evidence="1">Orc1-like AAA ATPase domain-containing protein</fullName>
    </recommendedName>
</protein>
<keyword evidence="3" id="KW-1185">Reference proteome</keyword>
<comment type="caution">
    <text evidence="2">The sequence shown here is derived from an EMBL/GenBank/DDBJ whole genome shotgun (WGS) entry which is preliminary data.</text>
</comment>
<dbReference type="InterPro" id="IPR041664">
    <property type="entry name" value="AAA_16"/>
</dbReference>
<dbReference type="EMBL" id="BAAAOP010000001">
    <property type="protein sequence ID" value="GAA2185516.1"/>
    <property type="molecule type" value="Genomic_DNA"/>
</dbReference>
<feature type="domain" description="Orc1-like AAA ATPase" evidence="1">
    <location>
        <begin position="20"/>
        <end position="174"/>
    </location>
</feature>
<reference evidence="2 3" key="1">
    <citation type="journal article" date="2019" name="Int. J. Syst. Evol. Microbiol.">
        <title>The Global Catalogue of Microorganisms (GCM) 10K type strain sequencing project: providing services to taxonomists for standard genome sequencing and annotation.</title>
        <authorList>
            <consortium name="The Broad Institute Genomics Platform"/>
            <consortium name="The Broad Institute Genome Sequencing Center for Infectious Disease"/>
            <person name="Wu L."/>
            <person name="Ma J."/>
        </authorList>
    </citation>
    <scope>NUCLEOTIDE SEQUENCE [LARGE SCALE GENOMIC DNA]</scope>
    <source>
        <strain evidence="2 3">JCM 14919</strain>
    </source>
</reference>
<sequence length="415" mass="44770">MRDATDNPFTLGSDTLPEVWAGRASQLRDWTDVVRPRLLAGLPERGRTIVGEPGLGKSTLVRRIAARAEADGAWVTPQVRLPAGADPLKAVATAVLRLADFAGLSASRERRIAEVLDRVRQVAASGISLTIDRTAGPEPYTALTDLLVAVGTAAVRARTVVLIHIDEIQNVTDGNALSQLLISLGDAITATIRTDLPAGEVRDRSLPIAVYLTGLPEFAEKASSRTGATFARRFATTTLEPISDGEIRLALAPFIDPGWSVPDGAGAMTAVRMTADAVEALVALCHGEPFLFQLAGERAWYAGHSAVISREDVLMGWEAAKHEAVAHVERILDRLPAKEREFIEYMAAAEPEQRTATAIAKSMGYSRAANVGPFAQRLDTVRGIVSRGRRYAFRHRALEAYLTSNWPEVGTPTQR</sequence>
<evidence type="ECO:0000259" key="1">
    <source>
        <dbReference type="Pfam" id="PF13191"/>
    </source>
</evidence>
<evidence type="ECO:0000313" key="2">
    <source>
        <dbReference type="EMBL" id="GAA2185516.1"/>
    </source>
</evidence>
<dbReference type="RefSeq" id="WP_346057088.1">
    <property type="nucleotide sequence ID" value="NZ_BAAAOP010000001.1"/>
</dbReference>
<proteinExistence type="predicted"/>
<dbReference type="InterPro" id="IPR027417">
    <property type="entry name" value="P-loop_NTPase"/>
</dbReference>
<accession>A0ABN3B1U2</accession>
<gene>
    <name evidence="2" type="ORF">GCM10009786_02250</name>
</gene>
<evidence type="ECO:0000313" key="3">
    <source>
        <dbReference type="Proteomes" id="UP001501084"/>
    </source>
</evidence>
<dbReference type="SUPFAM" id="SSF52540">
    <property type="entry name" value="P-loop containing nucleoside triphosphate hydrolases"/>
    <property type="match status" value="1"/>
</dbReference>
<dbReference type="Proteomes" id="UP001501084">
    <property type="component" value="Unassembled WGS sequence"/>
</dbReference>
<name>A0ABN3B1U2_9MICO</name>
<organism evidence="2 3">
    <name type="scientific">Leucobacter alluvii</name>
    <dbReference type="NCBI Taxonomy" id="340321"/>
    <lineage>
        <taxon>Bacteria</taxon>
        <taxon>Bacillati</taxon>
        <taxon>Actinomycetota</taxon>
        <taxon>Actinomycetes</taxon>
        <taxon>Micrococcales</taxon>
        <taxon>Microbacteriaceae</taxon>
        <taxon>Leucobacter</taxon>
    </lineage>
</organism>